<reference evidence="1" key="1">
    <citation type="journal article" date="2021" name="Open Biol.">
        <title>Shared evolutionary footprints suggest mitochondrial oxidative damage underlies multiple complex I losses in fungi.</title>
        <authorList>
            <person name="Schikora-Tamarit M.A."/>
            <person name="Marcet-Houben M."/>
            <person name="Nosek J."/>
            <person name="Gabaldon T."/>
        </authorList>
    </citation>
    <scope>NUCLEOTIDE SEQUENCE</scope>
    <source>
        <strain evidence="1">CBS6075</strain>
    </source>
</reference>
<sequence>MSGDCLNLAESVVPRSSRVDVSVDNLIDDSFSVTPELTVSAVVVVLLPCWTLEAVSKMETSGSSVLFAVSVELVGSDTLDNSAVSTLISSVFLSDDVVLDAVSVRFVSITEVSTISVLLVETSPDVVSDVVFAGLSAAKSVRFVVKIDETSLEVGDCDSGRLVSVSLVLLVTADEVELAETSTPLEELVSSGLCVVYSPSSGRTLVSPTLVFSLIDLVVESAVWIGT</sequence>
<dbReference type="GeneID" id="70232122"/>
<keyword evidence="2" id="KW-1185">Reference proteome</keyword>
<organism evidence="1 2">
    <name type="scientific">Ogataea philodendri</name>
    <dbReference type="NCBI Taxonomy" id="1378263"/>
    <lineage>
        <taxon>Eukaryota</taxon>
        <taxon>Fungi</taxon>
        <taxon>Dikarya</taxon>
        <taxon>Ascomycota</taxon>
        <taxon>Saccharomycotina</taxon>
        <taxon>Pichiomycetes</taxon>
        <taxon>Pichiales</taxon>
        <taxon>Pichiaceae</taxon>
        <taxon>Ogataea</taxon>
    </lineage>
</organism>
<dbReference type="EMBL" id="JAEUBE010000042">
    <property type="protein sequence ID" value="KAH3671968.1"/>
    <property type="molecule type" value="Genomic_DNA"/>
</dbReference>
<evidence type="ECO:0000313" key="2">
    <source>
        <dbReference type="Proteomes" id="UP000769157"/>
    </source>
</evidence>
<dbReference type="Proteomes" id="UP000769157">
    <property type="component" value="Unassembled WGS sequence"/>
</dbReference>
<name>A0A9P8PGQ3_9ASCO</name>
<gene>
    <name evidence="1" type="ORF">OGAPHI_000154</name>
</gene>
<evidence type="ECO:0000313" key="1">
    <source>
        <dbReference type="EMBL" id="KAH3671968.1"/>
    </source>
</evidence>
<dbReference type="AlphaFoldDB" id="A0A9P8PGQ3"/>
<accession>A0A9P8PGQ3</accession>
<protein>
    <submittedName>
        <fullName evidence="1">Uncharacterized protein</fullName>
    </submittedName>
</protein>
<reference evidence="1" key="2">
    <citation type="submission" date="2021-01" db="EMBL/GenBank/DDBJ databases">
        <authorList>
            <person name="Schikora-Tamarit M.A."/>
        </authorList>
    </citation>
    <scope>NUCLEOTIDE SEQUENCE</scope>
    <source>
        <strain evidence="1">CBS6075</strain>
    </source>
</reference>
<proteinExistence type="predicted"/>
<dbReference type="RefSeq" id="XP_046065083.1">
    <property type="nucleotide sequence ID" value="XM_046202332.1"/>
</dbReference>
<comment type="caution">
    <text evidence="1">The sequence shown here is derived from an EMBL/GenBank/DDBJ whole genome shotgun (WGS) entry which is preliminary data.</text>
</comment>